<protein>
    <recommendedName>
        <fullName evidence="4 11">MICOS complex subunit MIC12</fullName>
    </recommendedName>
    <alternativeName>
        <fullName evidence="10 11">Altered inheritance of mitochondria protein 5, mitochondrial</fullName>
    </alternativeName>
    <alternativeName>
        <fullName evidence="9 11">Found in mitochondrial proteome protein 51</fullName>
    </alternativeName>
</protein>
<keyword evidence="11" id="KW-0999">Mitochondrion inner membrane</keyword>
<evidence type="ECO:0000256" key="1">
    <source>
        <dbReference type="ARBA" id="ARBA00002689"/>
    </source>
</evidence>
<evidence type="ECO:0000256" key="9">
    <source>
        <dbReference type="ARBA" id="ARBA00032159"/>
    </source>
</evidence>
<evidence type="ECO:0000313" key="13">
    <source>
        <dbReference type="EMBL" id="KAJ9141683.1"/>
    </source>
</evidence>
<evidence type="ECO:0000256" key="6">
    <source>
        <dbReference type="ARBA" id="ARBA00022989"/>
    </source>
</evidence>
<comment type="function">
    <text evidence="1 11">Component of the MICOS complex, a large protein complex of the mitochondrial inner membrane that plays crucial roles in the maintenance of crista junctions, inner membrane architecture, and formation of contact sites to the outer membrane.</text>
</comment>
<evidence type="ECO:0000256" key="11">
    <source>
        <dbReference type="RuleBase" id="RU363010"/>
    </source>
</evidence>
<sequence length="321" mass="34274">MGFTTGFTGGVTLTLSIAYLTVLAHQRNRQRQSDILRANAYVLNSLADGGGALANPALLAGPAPPTHEELAARDRTRFVQAAKDRWNEEVEGAVHWAQTKDWAGVREDAEAGAARLWRSVFGEPAGETASRVGGEVGAQVKQTAESARATAGEKAGGVAAAAREALENARARSVASEHKAQETVKEAWENAKTRGAAAEGRVQQSVKDAWEDAKARGVAAETRALDAAREAKEASTGALQRGIQKGKDIVGRARAAVGIAEEKLESQAEARLLHMSDVEKALQQRYTGEAAEEAMQKSVSELLSERYQPIDQRDNTKLRGV</sequence>
<dbReference type="GO" id="GO:0044284">
    <property type="term" value="C:mitochondrial crista junction"/>
    <property type="evidence" value="ECO:0007669"/>
    <property type="project" value="InterPro"/>
</dbReference>
<reference evidence="13" key="1">
    <citation type="submission" date="2022-07" db="EMBL/GenBank/DDBJ databases">
        <title>Fungi with potential for degradation of polypropylene.</title>
        <authorList>
            <person name="Gostincar C."/>
        </authorList>
    </citation>
    <scope>NUCLEOTIDE SEQUENCE</scope>
    <source>
        <strain evidence="13">EXF-13308</strain>
    </source>
</reference>
<evidence type="ECO:0000256" key="3">
    <source>
        <dbReference type="ARBA" id="ARBA00009188"/>
    </source>
</evidence>
<keyword evidence="5" id="KW-0812">Transmembrane</keyword>
<comment type="subunit">
    <text evidence="11">Component of the mitochondrial contact site and cristae organizing system (MICOS) complex.</text>
</comment>
<dbReference type="EMBL" id="JANBVO010000025">
    <property type="protein sequence ID" value="KAJ9141683.1"/>
    <property type="molecule type" value="Genomic_DNA"/>
</dbReference>
<organism evidence="13 14">
    <name type="scientific">Pleurostoma richardsiae</name>
    <dbReference type="NCBI Taxonomy" id="41990"/>
    <lineage>
        <taxon>Eukaryota</taxon>
        <taxon>Fungi</taxon>
        <taxon>Dikarya</taxon>
        <taxon>Ascomycota</taxon>
        <taxon>Pezizomycotina</taxon>
        <taxon>Sordariomycetes</taxon>
        <taxon>Sordariomycetidae</taxon>
        <taxon>Calosphaeriales</taxon>
        <taxon>Pleurostomataceae</taxon>
        <taxon>Pleurostoma</taxon>
    </lineage>
</organism>
<evidence type="ECO:0000256" key="10">
    <source>
        <dbReference type="ARBA" id="ARBA00032985"/>
    </source>
</evidence>
<feature type="region of interest" description="Disordered" evidence="12">
    <location>
        <begin position="289"/>
        <end position="321"/>
    </location>
</feature>
<keyword evidence="14" id="KW-1185">Reference proteome</keyword>
<gene>
    <name evidence="13" type="ORF">NKR23_g7757</name>
</gene>
<dbReference type="Pfam" id="PF17050">
    <property type="entry name" value="AIM5"/>
    <property type="match status" value="1"/>
</dbReference>
<dbReference type="AlphaFoldDB" id="A0AA38R9N0"/>
<keyword evidence="7 11" id="KW-0496">Mitochondrion</keyword>
<evidence type="ECO:0000256" key="2">
    <source>
        <dbReference type="ARBA" id="ARBA00004370"/>
    </source>
</evidence>
<keyword evidence="6" id="KW-1133">Transmembrane helix</keyword>
<feature type="compositionally biased region" description="Basic and acidic residues" evidence="12">
    <location>
        <begin position="311"/>
        <end position="321"/>
    </location>
</feature>
<dbReference type="GO" id="GO:0042407">
    <property type="term" value="P:cristae formation"/>
    <property type="evidence" value="ECO:0007669"/>
    <property type="project" value="InterPro"/>
</dbReference>
<dbReference type="InterPro" id="IPR031463">
    <property type="entry name" value="Mic12"/>
</dbReference>
<evidence type="ECO:0000313" key="14">
    <source>
        <dbReference type="Proteomes" id="UP001174694"/>
    </source>
</evidence>
<evidence type="ECO:0000256" key="7">
    <source>
        <dbReference type="ARBA" id="ARBA00023128"/>
    </source>
</evidence>
<comment type="similarity">
    <text evidence="3 11">Belongs to the MICOS complex subunit Mic12 family.</text>
</comment>
<accession>A0AA38R9N0</accession>
<evidence type="ECO:0000256" key="5">
    <source>
        <dbReference type="ARBA" id="ARBA00022692"/>
    </source>
</evidence>
<proteinExistence type="inferred from homology"/>
<dbReference type="Proteomes" id="UP001174694">
    <property type="component" value="Unassembled WGS sequence"/>
</dbReference>
<name>A0AA38R9N0_9PEZI</name>
<comment type="caution">
    <text evidence="13">The sequence shown here is derived from an EMBL/GenBank/DDBJ whole genome shotgun (WGS) entry which is preliminary data.</text>
</comment>
<evidence type="ECO:0000256" key="12">
    <source>
        <dbReference type="SAM" id="MobiDB-lite"/>
    </source>
</evidence>
<evidence type="ECO:0000256" key="8">
    <source>
        <dbReference type="ARBA" id="ARBA00023136"/>
    </source>
</evidence>
<evidence type="ECO:0000256" key="4">
    <source>
        <dbReference type="ARBA" id="ARBA00018170"/>
    </source>
</evidence>
<dbReference type="GO" id="GO:0061617">
    <property type="term" value="C:MICOS complex"/>
    <property type="evidence" value="ECO:0007669"/>
    <property type="project" value="UniProtKB-UniRule"/>
</dbReference>
<keyword evidence="8" id="KW-0472">Membrane</keyword>
<comment type="subcellular location">
    <subcellularLocation>
        <location evidence="2">Membrane</location>
    </subcellularLocation>
    <subcellularLocation>
        <location evidence="11">Mitochondrion inner membrane</location>
        <topology evidence="11">Single-pass membrane protein</topology>
    </subcellularLocation>
</comment>